<feature type="region of interest" description="Disordered" evidence="3">
    <location>
        <begin position="1097"/>
        <end position="1117"/>
    </location>
</feature>
<accession>A0A0L8GRQ5</accession>
<feature type="region of interest" description="Disordered" evidence="3">
    <location>
        <begin position="1040"/>
        <end position="1076"/>
    </location>
</feature>
<dbReference type="InterPro" id="IPR001895">
    <property type="entry name" value="RASGEF_cat_dom"/>
</dbReference>
<dbReference type="CDD" id="cd22915">
    <property type="entry name" value="HFD_SOS1_rpt2"/>
    <property type="match status" value="1"/>
</dbReference>
<dbReference type="CDD" id="cd00155">
    <property type="entry name" value="RasGEF"/>
    <property type="match status" value="1"/>
</dbReference>
<name>A0A0L8GRQ5_OCTBM</name>
<dbReference type="Pfam" id="PF00621">
    <property type="entry name" value="RhoGEF"/>
    <property type="match status" value="1"/>
</dbReference>
<dbReference type="InterPro" id="IPR011993">
    <property type="entry name" value="PH-like_dom_sf"/>
</dbReference>
<protein>
    <submittedName>
        <fullName evidence="8">Uncharacterized protein</fullName>
    </submittedName>
</protein>
<dbReference type="Gene3D" id="6.10.250.3060">
    <property type="match status" value="1"/>
</dbReference>
<dbReference type="Pfam" id="PF00169">
    <property type="entry name" value="PH"/>
    <property type="match status" value="1"/>
</dbReference>
<feature type="domain" description="PH" evidence="4">
    <location>
        <begin position="467"/>
        <end position="571"/>
    </location>
</feature>
<feature type="compositionally biased region" description="Polar residues" evidence="3">
    <location>
        <begin position="1065"/>
        <end position="1076"/>
    </location>
</feature>
<dbReference type="OMA" id="KNTHRED"/>
<feature type="compositionally biased region" description="Polar residues" evidence="3">
    <location>
        <begin position="1228"/>
        <end position="1254"/>
    </location>
</feature>
<dbReference type="Gene3D" id="1.10.840.10">
    <property type="entry name" value="Ras guanine-nucleotide exchange factors catalytic domain"/>
    <property type="match status" value="1"/>
</dbReference>
<evidence type="ECO:0000259" key="7">
    <source>
        <dbReference type="PROSITE" id="PS50212"/>
    </source>
</evidence>
<dbReference type="Gene3D" id="2.30.29.30">
    <property type="entry name" value="Pleckstrin-homology domain (PH domain)/Phosphotyrosine-binding domain (PTB)"/>
    <property type="match status" value="1"/>
</dbReference>
<dbReference type="InterPro" id="IPR000651">
    <property type="entry name" value="Ras-like_Gua-exchang_fac_N"/>
</dbReference>
<proteinExistence type="predicted"/>
<dbReference type="SUPFAM" id="SSF47113">
    <property type="entry name" value="Histone-fold"/>
    <property type="match status" value="1"/>
</dbReference>
<dbReference type="Pfam" id="PF00617">
    <property type="entry name" value="RasGEF"/>
    <property type="match status" value="1"/>
</dbReference>
<dbReference type="InterPro" id="IPR009072">
    <property type="entry name" value="Histone-fold"/>
</dbReference>
<dbReference type="InterPro" id="IPR019804">
    <property type="entry name" value="Ras_G-nucl-exch_fac_CS"/>
</dbReference>
<dbReference type="InterPro" id="IPR008937">
    <property type="entry name" value="Ras-like_GEF"/>
</dbReference>
<dbReference type="PANTHER" id="PTHR23113:SF363">
    <property type="entry name" value="PROTEIN SON OF SEVENLESS"/>
    <property type="match status" value="1"/>
</dbReference>
<feature type="domain" description="DH" evidence="6">
    <location>
        <begin position="231"/>
        <end position="416"/>
    </location>
</feature>
<dbReference type="GO" id="GO:0005085">
    <property type="term" value="F:guanyl-nucleotide exchange factor activity"/>
    <property type="evidence" value="ECO:0007669"/>
    <property type="project" value="UniProtKB-KW"/>
</dbReference>
<dbReference type="SUPFAM" id="SSF48065">
    <property type="entry name" value="DBL homology domain (DH-domain)"/>
    <property type="match status" value="1"/>
</dbReference>
<sequence length="1276" mass="147435">MHACIISPQRPQHNRRVVCCTIHIEMMFSTSSAANERLTYDYTCEANVSKWQNLFTASLQKVQRQVITNLTTRDEALEYIEKLCLQLLFTLCAVPLHTIQDVEERVQKIIPTSINVWTIREAQGALEKGKKNTLVLPVEKVHNLLIKEVFRYKVDYQVSLYIVAVLEYIAADILKLTDNYVKNIKHVCVTQQDINVAMNADKGLMNLFFPDDDDNPSLMLEEEPVRRDSLSYEEIVKDFILEENQYLRDLNMIIKVFAAPFEKVLQAKKMEVLFSNIKDIMECSANLLSSIEDQMEIAEENEAPTAGIPFVEMAEEEEFFVYEKYMSDMVSSVGKELHDTLLQLTETIDYHTYTYNFKDAVKYVLPKLLLGPIYHLLHYFDVMKMMQDTSPNDEDKEFLGQAIGLMVNLKTSVEKKFGNNLGKRRPWETSLRLQGQSGRQAALAKMNELQKSIDGWEGKDIWQSCNEFIMEGILLKYTGRRPTERYVFLFDGLLVLCKQNLRRSSTMGPAPEYKLKEKHYLRKIEVVDKEDTEEYKHAFEIQIRDHPSIIMLCKSIDEKNTWMAALISLQTRSMLERTLDNILKEEEKEHPLQLPPPLIYKFAVEDSSDNIVFEENQEASGESPLIKGGTLLKLVERLTYHMYADPKFVPTFLTTYRSFCTPQTLLDLLIERFDIPESEVKQQSDDNPASGDPTSLSLRDLKRLRKEYIKPVQFRVLNVLRHWVERHFYDFERDKSLLQKLFSFLDRIQGKAMRKMARSITKVIYRKVESSSTERGTVLQSVPPPFEWHLAFTSEEFDLMTLHPIEIARQVTLLEFDLYRAVQPSELVGSVWIKKDKNKTSPNLLKMIHHSTMFTFWLEKCIIEAENFEERVAVVSRIIEILLVFQDLNNFNGVLEIVSALNSAPVFRLEHTFEEIPSKMIRAFDEAKELNSDHFKKYIEKLRSINPPCVPFLGMYLTNILLTEEGNPDFLPNRPEGIINFSKRRRVAEITGEIQQYQNQPYCFKVEPSIREFFVNLNPLGDLSEKDFNDYLYNKSLDLEPRGEKQPRKYPRKTDFNLKSPGIKPQSNRHNTTTRSHTFNFVPFGHQRVNEEDTELIQQHTPPATPNTPLTPTTTDGSYSFANSLSVSGNLNPVFNIMSLNSPQEEPIPPILPPPLPPRKRGKDSVSSILDYVPNMSSSSMALEPPSLPPRDNRDSIPPPVPPRRDVGYGTLTLAQSMPLSRPHSHPHYNTTPPERNSERNYTSSNDFNVNGDNTIPELPPKTYKHIPSWQQISSN</sequence>
<dbReference type="SUPFAM" id="SSF50729">
    <property type="entry name" value="PH domain-like"/>
    <property type="match status" value="1"/>
</dbReference>
<keyword evidence="1 2" id="KW-0344">Guanine-nucleotide releasing factor</keyword>
<evidence type="ECO:0000313" key="8">
    <source>
        <dbReference type="EMBL" id="KOF79577.1"/>
    </source>
</evidence>
<dbReference type="CDD" id="cd06224">
    <property type="entry name" value="REM"/>
    <property type="match status" value="1"/>
</dbReference>
<dbReference type="Gene3D" id="1.10.20.10">
    <property type="entry name" value="Histone, subunit A"/>
    <property type="match status" value="1"/>
</dbReference>
<dbReference type="GO" id="GO:0046982">
    <property type="term" value="F:protein heterodimerization activity"/>
    <property type="evidence" value="ECO:0007669"/>
    <property type="project" value="InterPro"/>
</dbReference>
<feature type="region of interest" description="Disordered" evidence="3">
    <location>
        <begin position="1177"/>
        <end position="1276"/>
    </location>
</feature>
<dbReference type="EMBL" id="KQ420696">
    <property type="protein sequence ID" value="KOF79577.1"/>
    <property type="molecule type" value="Genomic_DNA"/>
</dbReference>
<dbReference type="AlphaFoldDB" id="A0A0L8GRQ5"/>
<dbReference type="PANTHER" id="PTHR23113">
    <property type="entry name" value="GUANINE NUCLEOTIDE EXCHANGE FACTOR"/>
    <property type="match status" value="1"/>
</dbReference>
<dbReference type="PROSITE" id="PS50010">
    <property type="entry name" value="DH_2"/>
    <property type="match status" value="1"/>
</dbReference>
<feature type="compositionally biased region" description="Pro residues" evidence="3">
    <location>
        <begin position="1146"/>
        <end position="1157"/>
    </location>
</feature>
<dbReference type="InterPro" id="IPR001849">
    <property type="entry name" value="PH_domain"/>
</dbReference>
<feature type="compositionally biased region" description="Basic and acidic residues" evidence="3">
    <location>
        <begin position="1040"/>
        <end position="1056"/>
    </location>
</feature>
<dbReference type="PROSITE" id="PS00720">
    <property type="entry name" value="RASGEF"/>
    <property type="match status" value="1"/>
</dbReference>
<dbReference type="PROSITE" id="PS50212">
    <property type="entry name" value="RASGEF_NTER"/>
    <property type="match status" value="1"/>
</dbReference>
<evidence type="ECO:0000256" key="2">
    <source>
        <dbReference type="PROSITE-ProRule" id="PRU00168"/>
    </source>
</evidence>
<feature type="domain" description="N-terminal Ras-GEF" evidence="7">
    <location>
        <begin position="622"/>
        <end position="768"/>
    </location>
</feature>
<dbReference type="SMART" id="SM00147">
    <property type="entry name" value="RasGEF"/>
    <property type="match status" value="1"/>
</dbReference>
<dbReference type="InterPro" id="IPR023578">
    <property type="entry name" value="Ras_GEF_dom_sf"/>
</dbReference>
<dbReference type="OrthoDB" id="546434at2759"/>
<dbReference type="KEGG" id="obi:106875192"/>
<dbReference type="GO" id="GO:0005886">
    <property type="term" value="C:plasma membrane"/>
    <property type="evidence" value="ECO:0007669"/>
    <property type="project" value="TreeGrafter"/>
</dbReference>
<dbReference type="PROSITE" id="PS50003">
    <property type="entry name" value="PH_DOMAIN"/>
    <property type="match status" value="1"/>
</dbReference>
<organism evidence="8">
    <name type="scientific">Octopus bimaculoides</name>
    <name type="common">California two-spotted octopus</name>
    <dbReference type="NCBI Taxonomy" id="37653"/>
    <lineage>
        <taxon>Eukaryota</taxon>
        <taxon>Metazoa</taxon>
        <taxon>Spiralia</taxon>
        <taxon>Lophotrochozoa</taxon>
        <taxon>Mollusca</taxon>
        <taxon>Cephalopoda</taxon>
        <taxon>Coleoidea</taxon>
        <taxon>Octopodiformes</taxon>
        <taxon>Octopoda</taxon>
        <taxon>Incirrata</taxon>
        <taxon>Octopodidae</taxon>
        <taxon>Octopus</taxon>
    </lineage>
</organism>
<dbReference type="InterPro" id="IPR036964">
    <property type="entry name" value="RASGEF_cat_dom_sf"/>
</dbReference>
<dbReference type="SMART" id="SM00325">
    <property type="entry name" value="RhoGEF"/>
    <property type="match status" value="1"/>
</dbReference>
<dbReference type="GO" id="GO:0007265">
    <property type="term" value="P:Ras protein signal transduction"/>
    <property type="evidence" value="ECO:0007669"/>
    <property type="project" value="TreeGrafter"/>
</dbReference>
<evidence type="ECO:0000256" key="3">
    <source>
        <dbReference type="SAM" id="MobiDB-lite"/>
    </source>
</evidence>
<dbReference type="Pfam" id="PF00618">
    <property type="entry name" value="RasGEF_N"/>
    <property type="match status" value="1"/>
</dbReference>
<feature type="region of interest" description="Disordered" evidence="3">
    <location>
        <begin position="1144"/>
        <end position="1165"/>
    </location>
</feature>
<gene>
    <name evidence="8" type="ORF">OCBIM_22029282mg</name>
</gene>
<dbReference type="InterPro" id="IPR035899">
    <property type="entry name" value="DBL_dom_sf"/>
</dbReference>
<evidence type="ECO:0000259" key="6">
    <source>
        <dbReference type="PROSITE" id="PS50010"/>
    </source>
</evidence>
<dbReference type="CDD" id="cd22914">
    <property type="entry name" value="HFD_SOS1_rpt1"/>
    <property type="match status" value="1"/>
</dbReference>
<dbReference type="CDD" id="cd01261">
    <property type="entry name" value="PH_SOS"/>
    <property type="match status" value="1"/>
</dbReference>
<evidence type="ECO:0000256" key="1">
    <source>
        <dbReference type="ARBA" id="ARBA00022658"/>
    </source>
</evidence>
<dbReference type="STRING" id="37653.A0A0L8GRQ5"/>
<evidence type="ECO:0000259" key="5">
    <source>
        <dbReference type="PROSITE" id="PS50009"/>
    </source>
</evidence>
<dbReference type="PROSITE" id="PS50009">
    <property type="entry name" value="RASGEF_CAT"/>
    <property type="match status" value="1"/>
</dbReference>
<dbReference type="Gene3D" id="1.20.900.10">
    <property type="entry name" value="Dbl homology (DH) domain"/>
    <property type="match status" value="1"/>
</dbReference>
<dbReference type="InterPro" id="IPR000219">
    <property type="entry name" value="DH_dom"/>
</dbReference>
<dbReference type="SMART" id="SM00229">
    <property type="entry name" value="RasGEFN"/>
    <property type="match status" value="1"/>
</dbReference>
<dbReference type="SMART" id="SM00233">
    <property type="entry name" value="PH"/>
    <property type="match status" value="1"/>
</dbReference>
<dbReference type="Gene3D" id="1.20.870.10">
    <property type="entry name" value="Son of sevenless (SoS) protein Chain: S domain 1"/>
    <property type="match status" value="1"/>
</dbReference>
<feature type="domain" description="Ras-GEF" evidence="5">
    <location>
        <begin position="803"/>
        <end position="1042"/>
    </location>
</feature>
<evidence type="ECO:0000259" key="4">
    <source>
        <dbReference type="PROSITE" id="PS50003"/>
    </source>
</evidence>
<reference evidence="8" key="1">
    <citation type="submission" date="2015-07" db="EMBL/GenBank/DDBJ databases">
        <title>MeaNS - Measles Nucleotide Surveillance Program.</title>
        <authorList>
            <person name="Tran T."/>
            <person name="Druce J."/>
        </authorList>
    </citation>
    <scope>NUCLEOTIDE SEQUENCE</scope>
    <source>
        <strain evidence="8">UCB-OBI-ISO-001</strain>
        <tissue evidence="8">Gonad</tissue>
    </source>
</reference>
<dbReference type="SUPFAM" id="SSF48366">
    <property type="entry name" value="Ras GEF"/>
    <property type="match status" value="1"/>
</dbReference>